<keyword evidence="2" id="KW-1185">Reference proteome</keyword>
<proteinExistence type="predicted"/>
<dbReference type="EMBL" id="CM042886">
    <property type="protein sequence ID" value="KAI4342015.1"/>
    <property type="molecule type" value="Genomic_DNA"/>
</dbReference>
<protein>
    <submittedName>
        <fullName evidence="1">Uncharacterized protein</fullName>
    </submittedName>
</protein>
<sequence>MAMERLWNVVHGLREPIMMVIAQIAMAIVNILYKLAAREGTSLKAMVMYRLIFATAFLAPVAFFFERGSLGQTLYLESLALTSATYASAMVNLIPAVTLVLATLFGLEKLSIRRIEGVAKVLGTLLGLGGATLLTFYKGVEINIYSTHVDVLHLHGLGGAGAPPVPQYQNILLGSIMAVGSCLSMSFWLIVQAKMSKEYPCQLSSTALMSFMAAIQSLVYALVRENDWKKWRLHWNISLLAIVYAGVVGSGLCITVVAWCVRTRGPLFGSMFSPLILVAVAFMAPLLLNEKLYLGSILGAVLIICGLYSVLRGQARERKKLNQLVPADSTLEIVVTSQTKDDGDDKGSDSKTSRQEAAREDNELEEGSKSCVKKINQEDDGIIMLPVAPRV</sequence>
<comment type="caution">
    <text evidence="1">The sequence shown here is derived from an EMBL/GenBank/DDBJ whole genome shotgun (WGS) entry which is preliminary data.</text>
</comment>
<accession>A0ACB9P093</accession>
<organism evidence="1 2">
    <name type="scientific">Melastoma candidum</name>
    <dbReference type="NCBI Taxonomy" id="119954"/>
    <lineage>
        <taxon>Eukaryota</taxon>
        <taxon>Viridiplantae</taxon>
        <taxon>Streptophyta</taxon>
        <taxon>Embryophyta</taxon>
        <taxon>Tracheophyta</taxon>
        <taxon>Spermatophyta</taxon>
        <taxon>Magnoliopsida</taxon>
        <taxon>eudicotyledons</taxon>
        <taxon>Gunneridae</taxon>
        <taxon>Pentapetalae</taxon>
        <taxon>rosids</taxon>
        <taxon>malvids</taxon>
        <taxon>Myrtales</taxon>
        <taxon>Melastomataceae</taxon>
        <taxon>Melastomatoideae</taxon>
        <taxon>Melastomateae</taxon>
        <taxon>Melastoma</taxon>
    </lineage>
</organism>
<name>A0ACB9P093_9MYRT</name>
<reference evidence="2" key="1">
    <citation type="journal article" date="2023" name="Front. Plant Sci.">
        <title>Chromosomal-level genome assembly of Melastoma candidum provides insights into trichome evolution.</title>
        <authorList>
            <person name="Zhong Y."/>
            <person name="Wu W."/>
            <person name="Sun C."/>
            <person name="Zou P."/>
            <person name="Liu Y."/>
            <person name="Dai S."/>
            <person name="Zhou R."/>
        </authorList>
    </citation>
    <scope>NUCLEOTIDE SEQUENCE [LARGE SCALE GENOMIC DNA]</scope>
</reference>
<dbReference type="Proteomes" id="UP001057402">
    <property type="component" value="Chromosome 7"/>
</dbReference>
<evidence type="ECO:0000313" key="1">
    <source>
        <dbReference type="EMBL" id="KAI4342015.1"/>
    </source>
</evidence>
<evidence type="ECO:0000313" key="2">
    <source>
        <dbReference type="Proteomes" id="UP001057402"/>
    </source>
</evidence>
<gene>
    <name evidence="1" type="ORF">MLD38_026678</name>
</gene>